<feature type="domain" description="Tc1-like transposase DDE" evidence="1">
    <location>
        <begin position="175"/>
        <end position="316"/>
    </location>
</feature>
<dbReference type="PATRIC" id="fig|80878.5.peg.3406"/>
<dbReference type="PANTHER" id="PTHR30347:SF1">
    <property type="entry name" value="MECHANOSENSITIVE CHANNEL MSCK"/>
    <property type="match status" value="1"/>
</dbReference>
<evidence type="ECO:0000313" key="2">
    <source>
        <dbReference type="EMBL" id="KJA09239.1"/>
    </source>
</evidence>
<dbReference type="AlphaFoldDB" id="A0A0D7K5H2"/>
<dbReference type="InterPro" id="IPR012337">
    <property type="entry name" value="RNaseH-like_sf"/>
</dbReference>
<dbReference type="EMBL" id="JXYQ01000068">
    <property type="protein sequence ID" value="KJA09239.1"/>
    <property type="molecule type" value="Genomic_DNA"/>
</dbReference>
<gene>
    <name evidence="2" type="ORF">RP29_17365</name>
</gene>
<organism evidence="2 3">
    <name type="scientific">Acidovorax temperans</name>
    <dbReference type="NCBI Taxonomy" id="80878"/>
    <lineage>
        <taxon>Bacteria</taxon>
        <taxon>Pseudomonadati</taxon>
        <taxon>Pseudomonadota</taxon>
        <taxon>Betaproteobacteria</taxon>
        <taxon>Burkholderiales</taxon>
        <taxon>Comamonadaceae</taxon>
        <taxon>Acidovorax</taxon>
    </lineage>
</organism>
<keyword evidence="2" id="KW-0378">Hydrolase</keyword>
<dbReference type="GO" id="GO:0004519">
    <property type="term" value="F:endonuclease activity"/>
    <property type="evidence" value="ECO:0007669"/>
    <property type="project" value="UniProtKB-KW"/>
</dbReference>
<reference evidence="2 3" key="1">
    <citation type="submission" date="2014-12" db="EMBL/GenBank/DDBJ databases">
        <title>Isolation of bacteria from lake water.</title>
        <authorList>
            <person name="Sheng K.-Y."/>
            <person name="Chin P.-S."/>
            <person name="Chan K.-G."/>
            <person name="Tan G.S."/>
        </authorList>
    </citation>
    <scope>NUCLEOTIDE SEQUENCE [LARGE SCALE GENOMIC DNA]</scope>
    <source>
        <strain evidence="2 3">KY4</strain>
    </source>
</reference>
<dbReference type="RefSeq" id="WP_044401587.1">
    <property type="nucleotide sequence ID" value="NZ_JXYQ01000068.1"/>
</dbReference>
<dbReference type="InterPro" id="IPR036397">
    <property type="entry name" value="RNaseH_sf"/>
</dbReference>
<dbReference type="SUPFAM" id="SSF46689">
    <property type="entry name" value="Homeodomain-like"/>
    <property type="match status" value="1"/>
</dbReference>
<dbReference type="NCBIfam" id="NF033545">
    <property type="entry name" value="transpos_IS630"/>
    <property type="match status" value="1"/>
</dbReference>
<dbReference type="GO" id="GO:0003676">
    <property type="term" value="F:nucleic acid binding"/>
    <property type="evidence" value="ECO:0007669"/>
    <property type="project" value="InterPro"/>
</dbReference>
<accession>A0A0D7K5H2</accession>
<dbReference type="InterPro" id="IPR009057">
    <property type="entry name" value="Homeodomain-like_sf"/>
</dbReference>
<dbReference type="Proteomes" id="UP000032566">
    <property type="component" value="Unassembled WGS sequence"/>
</dbReference>
<dbReference type="InterPro" id="IPR047655">
    <property type="entry name" value="Transpos_IS630-like"/>
</dbReference>
<proteinExistence type="predicted"/>
<dbReference type="PANTHER" id="PTHR30347">
    <property type="entry name" value="POTASSIUM CHANNEL RELATED"/>
    <property type="match status" value="1"/>
</dbReference>
<comment type="caution">
    <text evidence="2">The sequence shown here is derived from an EMBL/GenBank/DDBJ whole genome shotgun (WGS) entry which is preliminary data.</text>
</comment>
<keyword evidence="2" id="KW-0255">Endonuclease</keyword>
<evidence type="ECO:0000259" key="1">
    <source>
        <dbReference type="Pfam" id="PF13358"/>
    </source>
</evidence>
<keyword evidence="3" id="KW-1185">Reference proteome</keyword>
<dbReference type="InterPro" id="IPR052702">
    <property type="entry name" value="MscS-like_channel"/>
</dbReference>
<dbReference type="SUPFAM" id="SSF53098">
    <property type="entry name" value="Ribonuclease H-like"/>
    <property type="match status" value="1"/>
</dbReference>
<sequence>MAHPGRPATKLQITDAERQELKARLRVRKAPEDEKLRIRIVLGCADGESGTAIAQRLGTTVQTVSKWRRRYQAYRLAGLTDAPRAGRPRSVGDEQVQQIVDKVRQSRPHNATHWSVRQMSRHAGVSPATVQRIWHAFGLKPHLQETFKLSTDPHFVDKVRDVVGLYLAPPDRALVLCVDEKSQIQALDRTQPGLPLTFGKPSTHTHDYKRHGTTSLFAALDVATGKVIGQLKRRHRSVEFLQFLKAIDAAVPGEQDIHLIMDNYGTHKTQAVRAWLAAHPRYCVHFTPTSASWLNLVERFFSQISEQWIKRSAHTSVAHLEQAIREYIDRHNENPKPFVWSKSADTILASVARAAGSII</sequence>
<dbReference type="OrthoDB" id="2375382at2"/>
<evidence type="ECO:0000313" key="3">
    <source>
        <dbReference type="Proteomes" id="UP000032566"/>
    </source>
</evidence>
<dbReference type="InterPro" id="IPR038717">
    <property type="entry name" value="Tc1-like_DDE_dom"/>
</dbReference>
<dbReference type="Pfam" id="PF13358">
    <property type="entry name" value="DDE_3"/>
    <property type="match status" value="1"/>
</dbReference>
<dbReference type="Gene3D" id="3.30.420.10">
    <property type="entry name" value="Ribonuclease H-like superfamily/Ribonuclease H"/>
    <property type="match status" value="1"/>
</dbReference>
<name>A0A0D7K5H2_9BURK</name>
<keyword evidence="2" id="KW-0540">Nuclease</keyword>
<protein>
    <submittedName>
        <fullName evidence="2">Endonuclease DDE</fullName>
    </submittedName>
</protein>
<dbReference type="Pfam" id="PF13565">
    <property type="entry name" value="HTH_32"/>
    <property type="match status" value="1"/>
</dbReference>